<dbReference type="Pfam" id="PF14223">
    <property type="entry name" value="Retrotran_gag_2"/>
    <property type="match status" value="1"/>
</dbReference>
<sequence>MHGVVFALSTPKPDVADDASQLQQWVQVNKVCRHNLLSALSNDLFDVYCSYTESKDICDSLILKYTVEDVVRQRFIIANYYRWTMNEEKDIKVQINKYHKLLEDLKTEKKKTVGRIFLKKDLIK</sequence>
<dbReference type="AlphaFoldDB" id="A0A0R0GW28"/>
<dbReference type="EnsemblPlants" id="KRH18388">
    <property type="protein sequence ID" value="KRH18388"/>
    <property type="gene ID" value="GLYMA_13G056400"/>
</dbReference>
<dbReference type="EMBL" id="CM000846">
    <property type="protein sequence ID" value="KRH18388.1"/>
    <property type="molecule type" value="Genomic_DNA"/>
</dbReference>
<dbReference type="InParanoid" id="A0A0R0GW28"/>
<accession>A0A0R0GW28</accession>
<dbReference type="OMA" id="YEDWSHA"/>
<gene>
    <name evidence="1" type="ORF">GLYMA_13G056400</name>
</gene>
<organism evidence="1">
    <name type="scientific">Glycine max</name>
    <name type="common">Soybean</name>
    <name type="synonym">Glycine hispida</name>
    <dbReference type="NCBI Taxonomy" id="3847"/>
    <lineage>
        <taxon>Eukaryota</taxon>
        <taxon>Viridiplantae</taxon>
        <taxon>Streptophyta</taxon>
        <taxon>Embryophyta</taxon>
        <taxon>Tracheophyta</taxon>
        <taxon>Spermatophyta</taxon>
        <taxon>Magnoliopsida</taxon>
        <taxon>eudicotyledons</taxon>
        <taxon>Gunneridae</taxon>
        <taxon>Pentapetalae</taxon>
        <taxon>rosids</taxon>
        <taxon>fabids</taxon>
        <taxon>Fabales</taxon>
        <taxon>Fabaceae</taxon>
        <taxon>Papilionoideae</taxon>
        <taxon>50 kb inversion clade</taxon>
        <taxon>NPAAA clade</taxon>
        <taxon>indigoferoid/millettioid clade</taxon>
        <taxon>Phaseoleae</taxon>
        <taxon>Glycine</taxon>
        <taxon>Glycine subgen. Soja</taxon>
    </lineage>
</organism>
<evidence type="ECO:0000313" key="2">
    <source>
        <dbReference type="EnsemblPlants" id="KRH18388"/>
    </source>
</evidence>
<reference evidence="2" key="2">
    <citation type="submission" date="2018-02" db="UniProtKB">
        <authorList>
            <consortium name="EnsemblPlants"/>
        </authorList>
    </citation>
    <scope>IDENTIFICATION</scope>
    <source>
        <strain evidence="2">Williams 82</strain>
    </source>
</reference>
<name>A0A0R0GW28_SOYBN</name>
<keyword evidence="3" id="KW-1185">Reference proteome</keyword>
<proteinExistence type="predicted"/>
<dbReference type="Gramene" id="KRH18388">
    <property type="protein sequence ID" value="KRH18388"/>
    <property type="gene ID" value="GLYMA_13G056400"/>
</dbReference>
<dbReference type="PANTHER" id="PTHR47592">
    <property type="entry name" value="PBF68 PROTEIN"/>
    <property type="match status" value="1"/>
</dbReference>
<dbReference type="PANTHER" id="PTHR47592:SF27">
    <property type="entry name" value="OS08G0421700 PROTEIN"/>
    <property type="match status" value="1"/>
</dbReference>
<dbReference type="Proteomes" id="UP000008827">
    <property type="component" value="Chromosome 13"/>
</dbReference>
<evidence type="ECO:0000313" key="3">
    <source>
        <dbReference type="Proteomes" id="UP000008827"/>
    </source>
</evidence>
<protein>
    <submittedName>
        <fullName evidence="1 2">Uncharacterized protein</fullName>
    </submittedName>
</protein>
<reference evidence="1 2" key="1">
    <citation type="journal article" date="2010" name="Nature">
        <title>Genome sequence of the palaeopolyploid soybean.</title>
        <authorList>
            <person name="Schmutz J."/>
            <person name="Cannon S.B."/>
            <person name="Schlueter J."/>
            <person name="Ma J."/>
            <person name="Mitros T."/>
            <person name="Nelson W."/>
            <person name="Hyten D.L."/>
            <person name="Song Q."/>
            <person name="Thelen J.J."/>
            <person name="Cheng J."/>
            <person name="Xu D."/>
            <person name="Hellsten U."/>
            <person name="May G.D."/>
            <person name="Yu Y."/>
            <person name="Sakurai T."/>
            <person name="Umezawa T."/>
            <person name="Bhattacharyya M.K."/>
            <person name="Sandhu D."/>
            <person name="Valliyodan B."/>
            <person name="Lindquist E."/>
            <person name="Peto M."/>
            <person name="Grant D."/>
            <person name="Shu S."/>
            <person name="Goodstein D."/>
            <person name="Barry K."/>
            <person name="Futrell-Griggs M."/>
            <person name="Abernathy B."/>
            <person name="Du J."/>
            <person name="Tian Z."/>
            <person name="Zhu L."/>
            <person name="Gill N."/>
            <person name="Joshi T."/>
            <person name="Libault M."/>
            <person name="Sethuraman A."/>
            <person name="Zhang X.-C."/>
            <person name="Shinozaki K."/>
            <person name="Nguyen H.T."/>
            <person name="Wing R.A."/>
            <person name="Cregan P."/>
            <person name="Specht J."/>
            <person name="Grimwood J."/>
            <person name="Rokhsar D."/>
            <person name="Stacey G."/>
            <person name="Shoemaker R.C."/>
            <person name="Jackson S.A."/>
        </authorList>
    </citation>
    <scope>NUCLEOTIDE SEQUENCE</scope>
    <source>
        <strain evidence="2">cv. Williams 82</strain>
        <tissue evidence="1">Callus</tissue>
    </source>
</reference>
<reference evidence="1" key="3">
    <citation type="submission" date="2018-07" db="EMBL/GenBank/DDBJ databases">
        <title>WGS assembly of Glycine max.</title>
        <authorList>
            <person name="Schmutz J."/>
            <person name="Cannon S."/>
            <person name="Schlueter J."/>
            <person name="Ma J."/>
            <person name="Mitros T."/>
            <person name="Nelson W."/>
            <person name="Hyten D."/>
            <person name="Song Q."/>
            <person name="Thelen J."/>
            <person name="Cheng J."/>
            <person name="Xu D."/>
            <person name="Hellsten U."/>
            <person name="May G."/>
            <person name="Yu Y."/>
            <person name="Sakurai T."/>
            <person name="Umezawa T."/>
            <person name="Bhattacharyya M."/>
            <person name="Sandhu D."/>
            <person name="Valliyodan B."/>
            <person name="Lindquist E."/>
            <person name="Peto M."/>
            <person name="Grant D."/>
            <person name="Shu S."/>
            <person name="Goodstein D."/>
            <person name="Barry K."/>
            <person name="Futrell-Griggs M."/>
            <person name="Abernathy B."/>
            <person name="Du J."/>
            <person name="Tian Z."/>
            <person name="Zhu L."/>
            <person name="Gill N."/>
            <person name="Joshi T."/>
            <person name="Libault M."/>
            <person name="Sethuraman A."/>
            <person name="Zhang X."/>
            <person name="Shinozaki K."/>
            <person name="Nguyen H."/>
            <person name="Wing R."/>
            <person name="Cregan P."/>
            <person name="Specht J."/>
            <person name="Grimwood J."/>
            <person name="Rokhsar D."/>
            <person name="Stacey G."/>
            <person name="Shoemaker R."/>
            <person name="Jackson S."/>
        </authorList>
    </citation>
    <scope>NUCLEOTIDE SEQUENCE</scope>
    <source>
        <tissue evidence="1">Callus</tissue>
    </source>
</reference>
<evidence type="ECO:0000313" key="1">
    <source>
        <dbReference type="EMBL" id="KRH18388.1"/>
    </source>
</evidence>